<dbReference type="Gene3D" id="2.170.150.70">
    <property type="match status" value="1"/>
</dbReference>
<evidence type="ECO:0000256" key="2">
    <source>
        <dbReference type="ARBA" id="ARBA00022723"/>
    </source>
</evidence>
<proteinExistence type="inferred from homology"/>
<keyword evidence="2" id="KW-0479">Metal-binding</keyword>
<keyword evidence="3" id="KW-0862">Zinc</keyword>
<protein>
    <submittedName>
        <fullName evidence="5">CENP-V/GFA domain, Mss4-like superfamily protein</fullName>
    </submittedName>
</protein>
<keyword evidence="6" id="KW-1185">Reference proteome</keyword>
<dbReference type="Pfam" id="PF04828">
    <property type="entry name" value="GFA"/>
    <property type="match status" value="1"/>
</dbReference>
<evidence type="ECO:0000256" key="1">
    <source>
        <dbReference type="ARBA" id="ARBA00005495"/>
    </source>
</evidence>
<evidence type="ECO:0000313" key="6">
    <source>
        <dbReference type="Proteomes" id="UP001056384"/>
    </source>
</evidence>
<dbReference type="InterPro" id="IPR006913">
    <property type="entry name" value="CENP-V/GFA"/>
</dbReference>
<comment type="similarity">
    <text evidence="1">Belongs to the Gfa family.</text>
</comment>
<name>A0A9Q9AU89_9PEZI</name>
<dbReference type="GO" id="GO:0046872">
    <property type="term" value="F:metal ion binding"/>
    <property type="evidence" value="ECO:0007669"/>
    <property type="project" value="UniProtKB-KW"/>
</dbReference>
<reference evidence="5" key="1">
    <citation type="submission" date="2022-06" db="EMBL/GenBank/DDBJ databases">
        <title>Complete genome sequences of two strains of the flax pathogen Septoria linicola.</title>
        <authorList>
            <person name="Lapalu N."/>
            <person name="Simon A."/>
            <person name="Demenou B."/>
            <person name="Paumier D."/>
            <person name="Guillot M.-P."/>
            <person name="Gout L."/>
            <person name="Valade R."/>
        </authorList>
    </citation>
    <scope>NUCLEOTIDE SEQUENCE</scope>
    <source>
        <strain evidence="5">SE15195</strain>
    </source>
</reference>
<dbReference type="InterPro" id="IPR011057">
    <property type="entry name" value="Mss4-like_sf"/>
</dbReference>
<dbReference type="SUPFAM" id="SSF51316">
    <property type="entry name" value="Mss4-like"/>
    <property type="match status" value="1"/>
</dbReference>
<organism evidence="5 6">
    <name type="scientific">Septoria linicola</name>
    <dbReference type="NCBI Taxonomy" id="215465"/>
    <lineage>
        <taxon>Eukaryota</taxon>
        <taxon>Fungi</taxon>
        <taxon>Dikarya</taxon>
        <taxon>Ascomycota</taxon>
        <taxon>Pezizomycotina</taxon>
        <taxon>Dothideomycetes</taxon>
        <taxon>Dothideomycetidae</taxon>
        <taxon>Mycosphaerellales</taxon>
        <taxon>Mycosphaerellaceae</taxon>
        <taxon>Septoria</taxon>
    </lineage>
</organism>
<dbReference type="Proteomes" id="UP001056384">
    <property type="component" value="Chromosome 4"/>
</dbReference>
<evidence type="ECO:0000259" key="4">
    <source>
        <dbReference type="Pfam" id="PF04828"/>
    </source>
</evidence>
<accession>A0A9Q9AU89</accession>
<evidence type="ECO:0000313" key="5">
    <source>
        <dbReference type="EMBL" id="USW52026.1"/>
    </source>
</evidence>
<gene>
    <name evidence="5" type="ORF">Slin15195_G053450</name>
</gene>
<feature type="domain" description="CENP-V/GFA" evidence="4">
    <location>
        <begin position="19"/>
        <end position="78"/>
    </location>
</feature>
<evidence type="ECO:0000256" key="3">
    <source>
        <dbReference type="ARBA" id="ARBA00022833"/>
    </source>
</evidence>
<sequence length="101" mass="10993">MFPSFELLRPHPDAIAIYSRPNSNGRTEGYFCTNCGTRIYHKFVSPDGTEAATLSVKSGCLDGITKEMMRSAKHIWAKSAIVDIPEGAEVYEEEPPGGGGE</sequence>
<dbReference type="EMBL" id="CP099421">
    <property type="protein sequence ID" value="USW52026.1"/>
    <property type="molecule type" value="Genomic_DNA"/>
</dbReference>
<dbReference type="AlphaFoldDB" id="A0A9Q9AU89"/>
<dbReference type="GO" id="GO:0016846">
    <property type="term" value="F:carbon-sulfur lyase activity"/>
    <property type="evidence" value="ECO:0007669"/>
    <property type="project" value="InterPro"/>
</dbReference>